<evidence type="ECO:0000313" key="2">
    <source>
        <dbReference type="Proteomes" id="UP000219440"/>
    </source>
</evidence>
<dbReference type="EMBL" id="OCST01000004">
    <property type="protein sequence ID" value="SOE69881.1"/>
    <property type="molecule type" value="Genomic_DNA"/>
</dbReference>
<sequence>MELTRGLCDGVEVLDVMLPVDSRCRLFRLVRNSGMTIDEWWPVLGLDSRKWLVTNNGDEVIADVAAAINAAGGCATPGTPLADEEIDWIEATANGEVS</sequence>
<accession>A0A2C8ZVR9</accession>
<dbReference type="Proteomes" id="UP000219440">
    <property type="component" value="Unassembled WGS sequence"/>
</dbReference>
<organism evidence="1 2">
    <name type="scientific">Salinibacterium xinjiangense</name>
    <dbReference type="NCBI Taxonomy" id="386302"/>
    <lineage>
        <taxon>Bacteria</taxon>
        <taxon>Bacillati</taxon>
        <taxon>Actinomycetota</taxon>
        <taxon>Actinomycetes</taxon>
        <taxon>Micrococcales</taxon>
        <taxon>Microbacteriaceae</taxon>
        <taxon>Salinibacterium</taxon>
    </lineage>
</organism>
<keyword evidence="2" id="KW-1185">Reference proteome</keyword>
<proteinExistence type="predicted"/>
<evidence type="ECO:0000313" key="1">
    <source>
        <dbReference type="EMBL" id="SOE69881.1"/>
    </source>
</evidence>
<dbReference type="AlphaFoldDB" id="A0A2C8ZVR9"/>
<name>A0A2C8ZVR9_9MICO</name>
<gene>
    <name evidence="1" type="ORF">SAMN06296378_2082</name>
</gene>
<reference evidence="1 2" key="1">
    <citation type="submission" date="2017-09" db="EMBL/GenBank/DDBJ databases">
        <authorList>
            <person name="Ehlers B."/>
            <person name="Leendertz F.H."/>
        </authorList>
    </citation>
    <scope>NUCLEOTIDE SEQUENCE [LARGE SCALE GENOMIC DNA]</scope>
    <source>
        <strain evidence="1 2">CGMCC 1.05381</strain>
    </source>
</reference>
<protein>
    <submittedName>
        <fullName evidence="1">Uncharacterized protein</fullName>
    </submittedName>
</protein>